<organism evidence="2 3">
    <name type="scientific">Blastomyces silverae</name>
    <dbReference type="NCBI Taxonomy" id="2060906"/>
    <lineage>
        <taxon>Eukaryota</taxon>
        <taxon>Fungi</taxon>
        <taxon>Dikarya</taxon>
        <taxon>Ascomycota</taxon>
        <taxon>Pezizomycotina</taxon>
        <taxon>Eurotiomycetes</taxon>
        <taxon>Eurotiomycetidae</taxon>
        <taxon>Onygenales</taxon>
        <taxon>Ajellomycetaceae</taxon>
        <taxon>Blastomyces</taxon>
    </lineage>
</organism>
<evidence type="ECO:0000313" key="3">
    <source>
        <dbReference type="Proteomes" id="UP000053573"/>
    </source>
</evidence>
<comment type="caution">
    <text evidence="2">The sequence shown here is derived from an EMBL/GenBank/DDBJ whole genome shotgun (WGS) entry which is preliminary data.</text>
</comment>
<keyword evidence="3" id="KW-1185">Reference proteome</keyword>
<feature type="compositionally biased region" description="Basic residues" evidence="1">
    <location>
        <begin position="62"/>
        <end position="78"/>
    </location>
</feature>
<protein>
    <submittedName>
        <fullName evidence="2">Uncharacterized protein</fullName>
    </submittedName>
</protein>
<sequence length="78" mass="9328">MVFRGLNLRALGRSHLRRFHRQDRSDQIRQIHSIYKTNPCYRRDTAPLATPRLQRTGEHLRPPHRGRRASHPSCRRAH</sequence>
<feature type="region of interest" description="Disordered" evidence="1">
    <location>
        <begin position="42"/>
        <end position="78"/>
    </location>
</feature>
<dbReference type="Proteomes" id="UP000053573">
    <property type="component" value="Unassembled WGS sequence"/>
</dbReference>
<accession>A0A0H1BCA3</accession>
<dbReference type="AlphaFoldDB" id="A0A0H1BCA3"/>
<dbReference type="EMBL" id="LDEV01002534">
    <property type="protein sequence ID" value="KLJ08753.1"/>
    <property type="molecule type" value="Genomic_DNA"/>
</dbReference>
<proteinExistence type="predicted"/>
<gene>
    <name evidence="2" type="ORF">EMPG_15821</name>
</gene>
<evidence type="ECO:0000256" key="1">
    <source>
        <dbReference type="SAM" id="MobiDB-lite"/>
    </source>
</evidence>
<name>A0A0H1BCA3_9EURO</name>
<evidence type="ECO:0000313" key="2">
    <source>
        <dbReference type="EMBL" id="KLJ08753.1"/>
    </source>
</evidence>
<reference evidence="3" key="1">
    <citation type="journal article" date="2015" name="PLoS Genet.">
        <title>The dynamic genome and transcriptome of the human fungal pathogen Blastomyces and close relative Emmonsia.</title>
        <authorList>
            <person name="Munoz J.F."/>
            <person name="Gauthier G.M."/>
            <person name="Desjardins C.A."/>
            <person name="Gallo J.E."/>
            <person name="Holder J."/>
            <person name="Sullivan T.D."/>
            <person name="Marty A.J."/>
            <person name="Carmen J.C."/>
            <person name="Chen Z."/>
            <person name="Ding L."/>
            <person name="Gujja S."/>
            <person name="Magrini V."/>
            <person name="Misas E."/>
            <person name="Mitreva M."/>
            <person name="Priest M."/>
            <person name="Saif S."/>
            <person name="Whiston E.A."/>
            <person name="Young S."/>
            <person name="Zeng Q."/>
            <person name="Goldman W.E."/>
            <person name="Mardis E.R."/>
            <person name="Taylor J.W."/>
            <person name="McEwen J.G."/>
            <person name="Clay O.K."/>
            <person name="Klein B.S."/>
            <person name="Cuomo C.A."/>
        </authorList>
    </citation>
    <scope>NUCLEOTIDE SEQUENCE [LARGE SCALE GENOMIC DNA]</scope>
    <source>
        <strain evidence="3">UAMH 139</strain>
    </source>
</reference>